<dbReference type="OrthoDB" id="766911at2"/>
<dbReference type="RefSeq" id="WP_125016734.1">
    <property type="nucleotide sequence ID" value="NZ_RQVQ01000003.1"/>
</dbReference>
<dbReference type="Proteomes" id="UP000275719">
    <property type="component" value="Unassembled WGS sequence"/>
</dbReference>
<proteinExistence type="predicted"/>
<dbReference type="EMBL" id="RQVQ01000003">
    <property type="protein sequence ID" value="RRJ92739.1"/>
    <property type="molecule type" value="Genomic_DNA"/>
</dbReference>
<name>A0A3P3WGK5_9FLAO</name>
<keyword evidence="2" id="KW-1185">Reference proteome</keyword>
<comment type="caution">
    <text evidence="1">The sequence shown here is derived from an EMBL/GenBank/DDBJ whole genome shotgun (WGS) entry which is preliminary data.</text>
</comment>
<sequence>MEDVVLAYNGLPLRLYTDTYTVANDYYYNTGELWKFDLQIGSATLSFSYYGKTDFKDKDQGKCTPGYYQNSSFYKYKNGGITVEELTSGTVIGTGQKHLFPINIFENNDNWGFKLGTEGDLIKIKRLFPKTPYNEYYYNKYYEFKIKNDPDPNINQPLRYRSPEDYPPVKGNISSSDYSKVDVVLEDRSDTAPEWFYKKNFGDHIAGWGVSEQQKQAFTQHNIFICWKISHCKENVEKLAIESFQTIYDAFDDKTYNNNPAPYDALQLCDRIVGEILLNWGYFYIHSGKTKFNVDPILPTSYSEEYEAIINQYYNSLVNFYINTYYRTAAQIFPNDTGTLKERSDRRIKYLISILPSSAIGIIPIPHRVEILKMLVNNALYNKDELIALTIIKSVTFPDADEFLGLLLSESVKWNNSNVTLFEALYRRIDDRIMFFGEDNRKAYMLTMYMLWFVSSYNPMNSDTDTDELSDTYEGKPVTLKYESELFFGFYMDNMNFVFKSNNIEAQEEKIEVVPTYKEYQSGIRKTWVSVGVYNIYQAITLNEYKDEDVAIKIPLIGLNAAPNGETQALLPLFFLKYIDDRGDKEDLWTGIGLALDVALTFTGIGNITKLRHLRYLSKIGQAWRGAITGSQRVFLVRSAYYSVQGVAGTFEFTASLTQLFRQYYMNGTDCATYHGVVDNNVNDATPEGQIPDELPSASEEAKKAYKRCKAIDNILFWMQMGSLGMDIYASRMIRKKAKELADLGYPPAWDTGQYLELKVRFQQLNNGVDVLGDYENMINLIPSGSVISGKLTTDIDKINFFNDFGMVQRDNAFWAQLTKNSGEAVDNWKQFRNLNITDEITNVALLADNAKAAKYIAYYGDNNLKSAIASLDKTLRDEFIRQHGHLTPLPGGPGFIKAWTKMTGDALGEFANNVPVLRQFDNMTDDMIDSIVYEMKHADRGAGVRSRIKQSPGDINNVMKPWLQDPAFAYAARDNTNARWLDWRKSIFAKHIFGLGRGFENLCTDGLLDKNSGVFDDVRQRILNATQGTKDIGNGYDFFPSIQLKIGNTENYFVADQLFVKYGVDQFDKDIIEDIIILETKLQTTTNLSARQLEALQNASQGFNVRSLSSASKYDDNIRLNPNSDKLVLPGGASPTFFKLFDKADGTEIQGVTKLN</sequence>
<gene>
    <name evidence="1" type="ORF">EG240_01605</name>
</gene>
<accession>A0A3P3WGK5</accession>
<dbReference type="AlphaFoldDB" id="A0A3P3WGK5"/>
<protein>
    <submittedName>
        <fullName evidence="1">Uncharacterized protein</fullName>
    </submittedName>
</protein>
<organism evidence="1 2">
    <name type="scientific">Paenimyroides tangerinum</name>
    <dbReference type="NCBI Taxonomy" id="2488728"/>
    <lineage>
        <taxon>Bacteria</taxon>
        <taxon>Pseudomonadati</taxon>
        <taxon>Bacteroidota</taxon>
        <taxon>Flavobacteriia</taxon>
        <taxon>Flavobacteriales</taxon>
        <taxon>Flavobacteriaceae</taxon>
        <taxon>Paenimyroides</taxon>
    </lineage>
</organism>
<evidence type="ECO:0000313" key="2">
    <source>
        <dbReference type="Proteomes" id="UP000275719"/>
    </source>
</evidence>
<evidence type="ECO:0000313" key="1">
    <source>
        <dbReference type="EMBL" id="RRJ92739.1"/>
    </source>
</evidence>
<reference evidence="1 2" key="1">
    <citation type="submission" date="2018-11" db="EMBL/GenBank/DDBJ databases">
        <title>Flavobacterium sp. nov., YIM 102701-2 draft genome.</title>
        <authorList>
            <person name="Li G."/>
            <person name="Jiang Y."/>
        </authorList>
    </citation>
    <scope>NUCLEOTIDE SEQUENCE [LARGE SCALE GENOMIC DNA]</scope>
    <source>
        <strain evidence="1 2">YIM 102701-2</strain>
    </source>
</reference>